<dbReference type="InParanoid" id="G4ZKD9"/>
<dbReference type="Gene3D" id="1.10.510.10">
    <property type="entry name" value="Transferase(Phosphotransferase) domain 1"/>
    <property type="match status" value="1"/>
</dbReference>
<sequence>MVQQALACVLLRKNQRPFMVVADSNQVVMMATQAILELRPDILCLPGDPGVKFYPAKVGEKWLSADDPLLEKLKVYTTSEEIESLVGKEIDSTGLVGAVFEGAATHGQLYVLVAVADGALGVTPETSTSARPSIQCYDNGRTSSWRDDFLKTALSAESLPHASELEGLFKQPLPEKIRVDMALREQWLRTGEVSPDLIDKIFVTSANPPRIRPILERYGFQNAKQHLTQVYKMLVENDVPHVDRLVDTYESNGLVLQPRGREVRPTNLTELFRALRNVLEALVALHSASSMHRDIRWPNVLKRCDGSETCGEHLSPDEHAPEIFSPGADHTTAVDIWSVGHWIKTSGVTWFDLPEKLAFQDELMHADPARRPSAEVALKRLTELEEKELKRETDHLLIRQKRSDQEEKIDMASRKPPRAG</sequence>
<dbReference type="InterPro" id="IPR011009">
    <property type="entry name" value="Kinase-like_dom_sf"/>
</dbReference>
<dbReference type="GeneID" id="20642106"/>
<dbReference type="RefSeq" id="XP_009529298.1">
    <property type="nucleotide sequence ID" value="XM_009531003.1"/>
</dbReference>
<dbReference type="Proteomes" id="UP000002640">
    <property type="component" value="Unassembled WGS sequence"/>
</dbReference>
<dbReference type="SUPFAM" id="SSF56112">
    <property type="entry name" value="Protein kinase-like (PK-like)"/>
    <property type="match status" value="1"/>
</dbReference>
<dbReference type="Pfam" id="PF20147">
    <property type="entry name" value="Crinkler"/>
    <property type="match status" value="1"/>
</dbReference>
<gene>
    <name evidence="6" type="ORF">PHYSODRAFT_302043</name>
</gene>
<dbReference type="AlphaFoldDB" id="G4ZKD9"/>
<evidence type="ECO:0000256" key="2">
    <source>
        <dbReference type="ARBA" id="ARBA00004613"/>
    </source>
</evidence>
<dbReference type="SMR" id="G4ZKD9"/>
<evidence type="ECO:0000259" key="5">
    <source>
        <dbReference type="Pfam" id="PF20147"/>
    </source>
</evidence>
<feature type="domain" description="Crinkler effector protein N-terminal" evidence="5">
    <location>
        <begin position="6"/>
        <end position="113"/>
    </location>
</feature>
<accession>G4ZKD9</accession>
<evidence type="ECO:0000256" key="4">
    <source>
        <dbReference type="SAM" id="MobiDB-lite"/>
    </source>
</evidence>
<protein>
    <recommendedName>
        <fullName evidence="5">Crinkler effector protein N-terminal domain-containing protein</fullName>
    </recommendedName>
</protein>
<keyword evidence="3" id="KW-0964">Secreted</keyword>
<evidence type="ECO:0000256" key="3">
    <source>
        <dbReference type="ARBA" id="ARBA00022525"/>
    </source>
</evidence>
<keyword evidence="7" id="KW-1185">Reference proteome</keyword>
<evidence type="ECO:0000313" key="6">
    <source>
        <dbReference type="EMBL" id="EGZ15549.1"/>
    </source>
</evidence>
<organism evidence="6 7">
    <name type="scientific">Phytophthora sojae (strain P6497)</name>
    <name type="common">Soybean stem and root rot agent</name>
    <name type="synonym">Phytophthora megasperma f. sp. glycines</name>
    <dbReference type="NCBI Taxonomy" id="1094619"/>
    <lineage>
        <taxon>Eukaryota</taxon>
        <taxon>Sar</taxon>
        <taxon>Stramenopiles</taxon>
        <taxon>Oomycota</taxon>
        <taxon>Peronosporomycetes</taxon>
        <taxon>Peronosporales</taxon>
        <taxon>Peronosporaceae</taxon>
        <taxon>Phytophthora</taxon>
    </lineage>
</organism>
<reference evidence="6 7" key="1">
    <citation type="journal article" date="2006" name="Science">
        <title>Phytophthora genome sequences uncover evolutionary origins and mechanisms of pathogenesis.</title>
        <authorList>
            <person name="Tyler B.M."/>
            <person name="Tripathy S."/>
            <person name="Zhang X."/>
            <person name="Dehal P."/>
            <person name="Jiang R.H."/>
            <person name="Aerts A."/>
            <person name="Arredondo F.D."/>
            <person name="Baxter L."/>
            <person name="Bensasson D."/>
            <person name="Beynon J.L."/>
            <person name="Chapman J."/>
            <person name="Damasceno C.M."/>
            <person name="Dorrance A.E."/>
            <person name="Dou D."/>
            <person name="Dickerman A.W."/>
            <person name="Dubchak I.L."/>
            <person name="Garbelotto M."/>
            <person name="Gijzen M."/>
            <person name="Gordon S.G."/>
            <person name="Govers F."/>
            <person name="Grunwald N.J."/>
            <person name="Huang W."/>
            <person name="Ivors K.L."/>
            <person name="Jones R.W."/>
            <person name="Kamoun S."/>
            <person name="Krampis K."/>
            <person name="Lamour K.H."/>
            <person name="Lee M.K."/>
            <person name="McDonald W.H."/>
            <person name="Medina M."/>
            <person name="Meijer H.J."/>
            <person name="Nordberg E.K."/>
            <person name="Maclean D.J."/>
            <person name="Ospina-Giraldo M.D."/>
            <person name="Morris P.F."/>
            <person name="Phuntumart V."/>
            <person name="Putnam N.H."/>
            <person name="Rash S."/>
            <person name="Rose J.K."/>
            <person name="Sakihama Y."/>
            <person name="Salamov A.A."/>
            <person name="Savidor A."/>
            <person name="Scheuring C.F."/>
            <person name="Smith B.M."/>
            <person name="Sobral B.W."/>
            <person name="Terry A."/>
            <person name="Torto-Alalibo T.A."/>
            <person name="Win J."/>
            <person name="Xu Z."/>
            <person name="Zhang H."/>
            <person name="Grigoriev I.V."/>
            <person name="Rokhsar D.S."/>
            <person name="Boore J.L."/>
        </authorList>
    </citation>
    <scope>NUCLEOTIDE SEQUENCE [LARGE SCALE GENOMIC DNA]</scope>
    <source>
        <strain evidence="6 7">P6497</strain>
    </source>
</reference>
<feature type="compositionally biased region" description="Basic and acidic residues" evidence="4">
    <location>
        <begin position="392"/>
        <end position="413"/>
    </location>
</feature>
<feature type="region of interest" description="Disordered" evidence="4">
    <location>
        <begin position="392"/>
        <end position="420"/>
    </location>
</feature>
<dbReference type="GO" id="GO:0043657">
    <property type="term" value="C:host cell"/>
    <property type="evidence" value="ECO:0007669"/>
    <property type="project" value="UniProtKB-SubCell"/>
</dbReference>
<dbReference type="InterPro" id="IPR045379">
    <property type="entry name" value="Crinkler_N"/>
</dbReference>
<evidence type="ECO:0000256" key="1">
    <source>
        <dbReference type="ARBA" id="ARBA00004340"/>
    </source>
</evidence>
<proteinExistence type="predicted"/>
<dbReference type="EMBL" id="JH159155">
    <property type="protein sequence ID" value="EGZ15549.1"/>
    <property type="molecule type" value="Genomic_DNA"/>
</dbReference>
<evidence type="ECO:0000313" key="7">
    <source>
        <dbReference type="Proteomes" id="UP000002640"/>
    </source>
</evidence>
<dbReference type="GO" id="GO:0005576">
    <property type="term" value="C:extracellular region"/>
    <property type="evidence" value="ECO:0007669"/>
    <property type="project" value="UniProtKB-SubCell"/>
</dbReference>
<comment type="subcellular location">
    <subcellularLocation>
        <location evidence="1">Host cell</location>
    </subcellularLocation>
    <subcellularLocation>
        <location evidence="2">Secreted</location>
    </subcellularLocation>
</comment>
<dbReference type="KEGG" id="psoj:PHYSODRAFT_302043"/>
<name>G4ZKD9_PHYSP</name>